<gene>
    <name evidence="4" type="ORF">CLV72_1196</name>
</gene>
<protein>
    <submittedName>
        <fullName evidence="4">TetR family transcriptional regulator</fullName>
    </submittedName>
</protein>
<dbReference type="GO" id="GO:0003700">
    <property type="term" value="F:DNA-binding transcription factor activity"/>
    <property type="evidence" value="ECO:0007669"/>
    <property type="project" value="TreeGrafter"/>
</dbReference>
<proteinExistence type="predicted"/>
<evidence type="ECO:0000256" key="1">
    <source>
        <dbReference type="ARBA" id="ARBA00023125"/>
    </source>
</evidence>
<dbReference type="Gene3D" id="1.10.357.10">
    <property type="entry name" value="Tetracycline Repressor, domain 2"/>
    <property type="match status" value="1"/>
</dbReference>
<dbReference type="InterPro" id="IPR009057">
    <property type="entry name" value="Homeodomain-like_sf"/>
</dbReference>
<accession>A0A2T0PMR4</accession>
<feature type="domain" description="HTH tetR-type" evidence="3">
    <location>
        <begin position="16"/>
        <end position="76"/>
    </location>
</feature>
<dbReference type="PANTHER" id="PTHR30055">
    <property type="entry name" value="HTH-TYPE TRANSCRIPTIONAL REGULATOR RUTR"/>
    <property type="match status" value="1"/>
</dbReference>
<keyword evidence="5" id="KW-1185">Reference proteome</keyword>
<reference evidence="4 5" key="1">
    <citation type="submission" date="2018-03" db="EMBL/GenBank/DDBJ databases">
        <title>Genomic Encyclopedia of Archaeal and Bacterial Type Strains, Phase II (KMG-II): from individual species to whole genera.</title>
        <authorList>
            <person name="Goeker M."/>
        </authorList>
    </citation>
    <scope>NUCLEOTIDE SEQUENCE [LARGE SCALE GENOMIC DNA]</scope>
    <source>
        <strain evidence="4 5">DSM 45601</strain>
    </source>
</reference>
<keyword evidence="1 2" id="KW-0238">DNA-binding</keyword>
<dbReference type="InterPro" id="IPR050109">
    <property type="entry name" value="HTH-type_TetR-like_transc_reg"/>
</dbReference>
<name>A0A2T0PMR4_9ACTN</name>
<evidence type="ECO:0000313" key="4">
    <source>
        <dbReference type="EMBL" id="PRX90016.1"/>
    </source>
</evidence>
<comment type="caution">
    <text evidence="4">The sequence shown here is derived from an EMBL/GenBank/DDBJ whole genome shotgun (WGS) entry which is preliminary data.</text>
</comment>
<evidence type="ECO:0000256" key="2">
    <source>
        <dbReference type="PROSITE-ProRule" id="PRU00335"/>
    </source>
</evidence>
<dbReference type="Proteomes" id="UP000237846">
    <property type="component" value="Unassembled WGS sequence"/>
</dbReference>
<dbReference type="PRINTS" id="PR00455">
    <property type="entry name" value="HTHTETR"/>
</dbReference>
<dbReference type="PROSITE" id="PS50977">
    <property type="entry name" value="HTH_TETR_2"/>
    <property type="match status" value="1"/>
</dbReference>
<evidence type="ECO:0000259" key="3">
    <source>
        <dbReference type="PROSITE" id="PS50977"/>
    </source>
</evidence>
<dbReference type="PANTHER" id="PTHR30055:SF209">
    <property type="entry name" value="POSSIBLE TRANSCRIPTIONAL REGULATORY PROTEIN (PROBABLY TETR-FAMILY)"/>
    <property type="match status" value="1"/>
</dbReference>
<dbReference type="GO" id="GO:0000976">
    <property type="term" value="F:transcription cis-regulatory region binding"/>
    <property type="evidence" value="ECO:0007669"/>
    <property type="project" value="TreeGrafter"/>
</dbReference>
<sequence>MADEMTAPDDVPLAELPPRQRILRAAGLLFEQANTSDVSTREVQRLAGVTAPTLYHHFKDKTGLIEAVIEDAFQRYLAEKRALTAGLSPLSALRAGWDMHVEFGIGRPVLYSLMYAPAKGGREAGAARTAREELRASLRALQDAGLLVVPADEAVALLEAAATGATLHLIRNGGSADAPHVRQLRDAVIVRLTGVADDEGPGHVPAARRLLGSLADTDVPGLSGRELALLRDWLARITADRA</sequence>
<evidence type="ECO:0000313" key="5">
    <source>
        <dbReference type="Proteomes" id="UP000237846"/>
    </source>
</evidence>
<dbReference type="EMBL" id="PVZC01000019">
    <property type="protein sequence ID" value="PRX90016.1"/>
    <property type="molecule type" value="Genomic_DNA"/>
</dbReference>
<dbReference type="Pfam" id="PF00440">
    <property type="entry name" value="TetR_N"/>
    <property type="match status" value="1"/>
</dbReference>
<dbReference type="SUPFAM" id="SSF46689">
    <property type="entry name" value="Homeodomain-like"/>
    <property type="match status" value="1"/>
</dbReference>
<organism evidence="4 5">
    <name type="scientific">Allonocardiopsis opalescens</name>
    <dbReference type="NCBI Taxonomy" id="1144618"/>
    <lineage>
        <taxon>Bacteria</taxon>
        <taxon>Bacillati</taxon>
        <taxon>Actinomycetota</taxon>
        <taxon>Actinomycetes</taxon>
        <taxon>Streptosporangiales</taxon>
        <taxon>Allonocardiopsis</taxon>
    </lineage>
</organism>
<dbReference type="AlphaFoldDB" id="A0A2T0PMR4"/>
<dbReference type="OrthoDB" id="3784817at2"/>
<dbReference type="InterPro" id="IPR001647">
    <property type="entry name" value="HTH_TetR"/>
</dbReference>
<feature type="DNA-binding region" description="H-T-H motif" evidence="2">
    <location>
        <begin position="39"/>
        <end position="58"/>
    </location>
</feature>